<evidence type="ECO:0000256" key="1">
    <source>
        <dbReference type="ARBA" id="ARBA00004141"/>
    </source>
</evidence>
<proteinExistence type="predicted"/>
<protein>
    <submittedName>
        <fullName evidence="8">MFS general substrate transporter</fullName>
    </submittedName>
</protein>
<organism evidence="8">
    <name type="scientific">Rhizopus microsporus var. microsporus</name>
    <dbReference type="NCBI Taxonomy" id="86635"/>
    <lineage>
        <taxon>Eukaryota</taxon>
        <taxon>Fungi</taxon>
        <taxon>Fungi incertae sedis</taxon>
        <taxon>Mucoromycota</taxon>
        <taxon>Mucoromycotina</taxon>
        <taxon>Mucoromycetes</taxon>
        <taxon>Mucorales</taxon>
        <taxon>Mucorineae</taxon>
        <taxon>Rhizopodaceae</taxon>
        <taxon>Rhizopus</taxon>
    </lineage>
</organism>
<accession>A0A1X0R384</accession>
<name>A0A1X0R384_RHIZD</name>
<reference evidence="8" key="1">
    <citation type="journal article" date="2016" name="Proc. Natl. Acad. Sci. U.S.A.">
        <title>Lipid metabolic changes in an early divergent fungus govern the establishment of a mutualistic symbiosis with endobacteria.</title>
        <authorList>
            <person name="Lastovetsky O.A."/>
            <person name="Gaspar M.L."/>
            <person name="Mondo S.J."/>
            <person name="LaButti K.M."/>
            <person name="Sandor L."/>
            <person name="Grigoriev I.V."/>
            <person name="Henry S.A."/>
            <person name="Pawlowska T.E."/>
        </authorList>
    </citation>
    <scope>NUCLEOTIDE SEQUENCE [LARGE SCALE GENOMIC DNA]</scope>
    <source>
        <strain evidence="8">ATCC 52814</strain>
    </source>
</reference>
<dbReference type="OrthoDB" id="5086884at2759"/>
<keyword evidence="4 6" id="KW-1133">Transmembrane helix</keyword>
<dbReference type="Pfam" id="PF07690">
    <property type="entry name" value="MFS_1"/>
    <property type="match status" value="1"/>
</dbReference>
<dbReference type="PROSITE" id="PS50850">
    <property type="entry name" value="MFS"/>
    <property type="match status" value="1"/>
</dbReference>
<dbReference type="InterPro" id="IPR050930">
    <property type="entry name" value="MFS_Vesicular_Transporter"/>
</dbReference>
<feature type="transmembrane region" description="Helical" evidence="6">
    <location>
        <begin position="198"/>
        <end position="221"/>
    </location>
</feature>
<feature type="transmembrane region" description="Helical" evidence="6">
    <location>
        <begin position="100"/>
        <end position="120"/>
    </location>
</feature>
<evidence type="ECO:0000256" key="5">
    <source>
        <dbReference type="ARBA" id="ARBA00023136"/>
    </source>
</evidence>
<feature type="transmembrane region" description="Helical" evidence="6">
    <location>
        <begin position="127"/>
        <end position="146"/>
    </location>
</feature>
<dbReference type="GO" id="GO:0022857">
    <property type="term" value="F:transmembrane transporter activity"/>
    <property type="evidence" value="ECO:0007669"/>
    <property type="project" value="InterPro"/>
</dbReference>
<dbReference type="SUPFAM" id="SSF103473">
    <property type="entry name" value="MFS general substrate transporter"/>
    <property type="match status" value="1"/>
</dbReference>
<feature type="transmembrane region" description="Helical" evidence="6">
    <location>
        <begin position="66"/>
        <end position="88"/>
    </location>
</feature>
<dbReference type="EMBL" id="KV921922">
    <property type="protein sequence ID" value="ORE06472.1"/>
    <property type="molecule type" value="Genomic_DNA"/>
</dbReference>
<keyword evidence="5 6" id="KW-0472">Membrane</keyword>
<evidence type="ECO:0000256" key="2">
    <source>
        <dbReference type="ARBA" id="ARBA00022448"/>
    </source>
</evidence>
<dbReference type="VEuPathDB" id="FungiDB:BCV72DRAFT_328722"/>
<evidence type="ECO:0000256" key="6">
    <source>
        <dbReference type="SAM" id="Phobius"/>
    </source>
</evidence>
<dbReference type="AlphaFoldDB" id="A0A1X0R384"/>
<gene>
    <name evidence="8" type="ORF">BCV72DRAFT_328722</name>
</gene>
<keyword evidence="3 6" id="KW-0812">Transmembrane</keyword>
<comment type="subcellular location">
    <subcellularLocation>
        <location evidence="1">Membrane</location>
        <topology evidence="1">Multi-pass membrane protein</topology>
    </subcellularLocation>
</comment>
<dbReference type="InterPro" id="IPR020846">
    <property type="entry name" value="MFS_dom"/>
</dbReference>
<dbReference type="InterPro" id="IPR011701">
    <property type="entry name" value="MFS"/>
</dbReference>
<evidence type="ECO:0000313" key="8">
    <source>
        <dbReference type="EMBL" id="ORE06472.1"/>
    </source>
</evidence>
<evidence type="ECO:0000256" key="4">
    <source>
        <dbReference type="ARBA" id="ARBA00022989"/>
    </source>
</evidence>
<feature type="transmembrane region" description="Helical" evidence="6">
    <location>
        <begin position="152"/>
        <end position="177"/>
    </location>
</feature>
<dbReference type="GO" id="GO:0016020">
    <property type="term" value="C:membrane"/>
    <property type="evidence" value="ECO:0007669"/>
    <property type="project" value="UniProtKB-SubCell"/>
</dbReference>
<feature type="transmembrane region" description="Helical" evidence="6">
    <location>
        <begin position="227"/>
        <end position="247"/>
    </location>
</feature>
<dbReference type="InterPro" id="IPR036259">
    <property type="entry name" value="MFS_trans_sf"/>
</dbReference>
<dbReference type="PANTHER" id="PTHR23506:SF23">
    <property type="entry name" value="GH10249P"/>
    <property type="match status" value="1"/>
</dbReference>
<evidence type="ECO:0000256" key="3">
    <source>
        <dbReference type="ARBA" id="ARBA00022692"/>
    </source>
</evidence>
<dbReference type="PANTHER" id="PTHR23506">
    <property type="entry name" value="GH10249P"/>
    <property type="match status" value="1"/>
</dbReference>
<dbReference type="Gene3D" id="1.20.1250.20">
    <property type="entry name" value="MFS general substrate transporter like domains"/>
    <property type="match status" value="1"/>
</dbReference>
<dbReference type="Proteomes" id="UP000242414">
    <property type="component" value="Unassembled WGS sequence"/>
</dbReference>
<keyword evidence="2" id="KW-0813">Transport</keyword>
<feature type="domain" description="Major facilitator superfamily (MFS) profile" evidence="7">
    <location>
        <begin position="61"/>
        <end position="262"/>
    </location>
</feature>
<sequence length="262" mass="28938">MRLFLIELKHSPSDWFESEGQQEIKRDPNAQEGSILSIAHTSPKKGHKPQVTYFVLLKQPRLINGLLLNISYALLTGVLESIFSTRLASEWDYDSRQIGLLYSATVIPNFISTTVAGILADRYGPKVIIYPFWLLCIVTVALTGVPNKDMNSGAVLFVALAGISTFCASAFVAPTFSEIAYAVESQNAEGEDDGTSRSYALINIAFAFGFIVGSLLGGYLYTAIGVMWLYILLGVIFLIFTPYVFMFTGERGKFIVRSNQEK</sequence>
<evidence type="ECO:0000259" key="7">
    <source>
        <dbReference type="PROSITE" id="PS50850"/>
    </source>
</evidence>